<feature type="signal peptide" evidence="8">
    <location>
        <begin position="1"/>
        <end position="19"/>
    </location>
</feature>
<keyword evidence="2" id="KW-0812">Transmembrane</keyword>
<organism evidence="9 10">
    <name type="scientific">Niastella yeongjuensis</name>
    <dbReference type="NCBI Taxonomy" id="354355"/>
    <lineage>
        <taxon>Bacteria</taxon>
        <taxon>Pseudomonadati</taxon>
        <taxon>Bacteroidota</taxon>
        <taxon>Chitinophagia</taxon>
        <taxon>Chitinophagales</taxon>
        <taxon>Chitinophagaceae</taxon>
        <taxon>Niastella</taxon>
    </lineage>
</organism>
<dbReference type="InterPro" id="IPR026071">
    <property type="entry name" value="Glyco_Hydrolase_99"/>
</dbReference>
<sequence length="416" mass="47832">MLQKLVLLLISLHCIGAYSQTKHSKKSDFPSYKGLVMAGYQGWFNAPEDGANRGWFHYANHGKFQPGDAKIDLWPDVSEYRKTYKTPFQHADSSVAYVFSSYDASSVDLHFKWMQQYGVDGVFVQRFVTNIKSQNSLHHNNTVLSNALNAAEKYHRAVAVMYDFSGMRPGDEEMVMNDWKHLVDSLRLTTRGNKQPYLYHNGKPLVALWGVGFNDHRAYGLKEVEKIVNFLKNDKEYGGCSILLGVPTYWRELGRDTEKDSALHTLLQQVDIIHPWFVGRYNEESYSSFPQLIKDDIAWCQQHHVDYVPTIFPGFSWHNMYNQSPMNQTPRNRGQFYWKQIIGAIQSGAGMLYVAMFDEVDEGTAIFKISKNPPVGLSNFVTFEKDVREDYYLYLTGMAAKMLRKQIPVQVTVPKP</sequence>
<dbReference type="PANTHER" id="PTHR13572">
    <property type="entry name" value="ENDO-ALPHA-1,2-MANNOSIDASE"/>
    <property type="match status" value="1"/>
</dbReference>
<dbReference type="Gene3D" id="3.20.20.80">
    <property type="entry name" value="Glycosidases"/>
    <property type="match status" value="1"/>
</dbReference>
<evidence type="ECO:0000313" key="10">
    <source>
        <dbReference type="Proteomes" id="UP000192610"/>
    </source>
</evidence>
<evidence type="ECO:0000256" key="1">
    <source>
        <dbReference type="ARBA" id="ARBA00004323"/>
    </source>
</evidence>
<dbReference type="OrthoDB" id="9783748at2"/>
<dbReference type="Proteomes" id="UP000192610">
    <property type="component" value="Unassembled WGS sequence"/>
</dbReference>
<dbReference type="CDD" id="cd11576">
    <property type="entry name" value="GH99_GH71_like_2"/>
    <property type="match status" value="1"/>
</dbReference>
<keyword evidence="3" id="KW-0378">Hydrolase</keyword>
<dbReference type="AlphaFoldDB" id="A0A1V9EJZ3"/>
<evidence type="ECO:0000313" key="9">
    <source>
        <dbReference type="EMBL" id="OQP46254.1"/>
    </source>
</evidence>
<name>A0A1V9EJZ3_9BACT</name>
<keyword evidence="8" id="KW-0732">Signal</keyword>
<dbReference type="PANTHER" id="PTHR13572:SF4">
    <property type="entry name" value="RE57134P"/>
    <property type="match status" value="1"/>
</dbReference>
<dbReference type="RefSeq" id="WP_081201905.1">
    <property type="nucleotide sequence ID" value="NZ_FOCZ01000020.1"/>
</dbReference>
<gene>
    <name evidence="9" type="ORF">A4H97_31320</name>
</gene>
<reference evidence="10" key="1">
    <citation type="submission" date="2016-04" db="EMBL/GenBank/DDBJ databases">
        <authorList>
            <person name="Chen L."/>
            <person name="Zhuang W."/>
            <person name="Wang G."/>
        </authorList>
    </citation>
    <scope>NUCLEOTIDE SEQUENCE [LARGE SCALE GENOMIC DNA]</scope>
    <source>
        <strain evidence="10">17621</strain>
    </source>
</reference>
<accession>A0A1V9EJZ3</accession>
<evidence type="ECO:0000256" key="4">
    <source>
        <dbReference type="ARBA" id="ARBA00022968"/>
    </source>
</evidence>
<evidence type="ECO:0000256" key="7">
    <source>
        <dbReference type="ARBA" id="ARBA00023136"/>
    </source>
</evidence>
<proteinExistence type="predicted"/>
<evidence type="ECO:0000256" key="3">
    <source>
        <dbReference type="ARBA" id="ARBA00022801"/>
    </source>
</evidence>
<comment type="caution">
    <text evidence="9">The sequence shown here is derived from an EMBL/GenBank/DDBJ whole genome shotgun (WGS) entry which is preliminary data.</text>
</comment>
<feature type="chain" id="PRO_5010727878" evidence="8">
    <location>
        <begin position="20"/>
        <end position="416"/>
    </location>
</feature>
<evidence type="ECO:0000256" key="5">
    <source>
        <dbReference type="ARBA" id="ARBA00022989"/>
    </source>
</evidence>
<keyword evidence="4" id="KW-0735">Signal-anchor</keyword>
<keyword evidence="7" id="KW-0472">Membrane</keyword>
<dbReference type="GO" id="GO:0004559">
    <property type="term" value="F:alpha-mannosidase activity"/>
    <property type="evidence" value="ECO:0007669"/>
    <property type="project" value="TreeGrafter"/>
</dbReference>
<comment type="subcellular location">
    <subcellularLocation>
        <location evidence="1">Golgi apparatus membrane</location>
        <topology evidence="1">Single-pass type II membrane protein</topology>
    </subcellularLocation>
</comment>
<evidence type="ECO:0000256" key="6">
    <source>
        <dbReference type="ARBA" id="ARBA00023034"/>
    </source>
</evidence>
<protein>
    <submittedName>
        <fullName evidence="9">Xylosidase</fullName>
    </submittedName>
</protein>
<dbReference type="STRING" id="354355.SAMN05660816_06422"/>
<keyword evidence="6" id="KW-0333">Golgi apparatus</keyword>
<evidence type="ECO:0000256" key="2">
    <source>
        <dbReference type="ARBA" id="ARBA00022692"/>
    </source>
</evidence>
<evidence type="ECO:0000256" key="8">
    <source>
        <dbReference type="SAM" id="SignalP"/>
    </source>
</evidence>
<keyword evidence="10" id="KW-1185">Reference proteome</keyword>
<keyword evidence="5" id="KW-1133">Transmembrane helix</keyword>
<dbReference type="EMBL" id="LVXG01000024">
    <property type="protein sequence ID" value="OQP46254.1"/>
    <property type="molecule type" value="Genomic_DNA"/>
</dbReference>